<keyword evidence="2" id="KW-0732">Signal</keyword>
<feature type="coiled-coil region" evidence="1">
    <location>
        <begin position="408"/>
        <end position="435"/>
    </location>
</feature>
<accession>A0A2T5UW48</accession>
<dbReference type="PROSITE" id="PS51688">
    <property type="entry name" value="ICA"/>
    <property type="match status" value="1"/>
</dbReference>
<evidence type="ECO:0000256" key="1">
    <source>
        <dbReference type="SAM" id="Coils"/>
    </source>
</evidence>
<reference evidence="4 5" key="1">
    <citation type="submission" date="2018-04" db="EMBL/GenBank/DDBJ databases">
        <title>Genomic Encyclopedia of Archaeal and Bacterial Type Strains, Phase II (KMG-II): from individual species to whole genera.</title>
        <authorList>
            <person name="Goeker M."/>
        </authorList>
    </citation>
    <scope>NUCLEOTIDE SEQUENCE [LARGE SCALE GENOMIC DNA]</scope>
    <source>
        <strain evidence="4 5">DSM 23382</strain>
    </source>
</reference>
<evidence type="ECO:0000313" key="4">
    <source>
        <dbReference type="EMBL" id="PTW55737.1"/>
    </source>
</evidence>
<name>A0A2T5UW48_9HYPH</name>
<evidence type="ECO:0000313" key="5">
    <source>
        <dbReference type="Proteomes" id="UP000244081"/>
    </source>
</evidence>
<feature type="domain" description="Peptidase S74" evidence="3">
    <location>
        <begin position="336"/>
        <end position="440"/>
    </location>
</feature>
<dbReference type="Pfam" id="PF13884">
    <property type="entry name" value="Peptidase_S74"/>
    <property type="match status" value="1"/>
</dbReference>
<gene>
    <name evidence="4" type="ORF">C8N35_11262</name>
</gene>
<evidence type="ECO:0000256" key="2">
    <source>
        <dbReference type="SAM" id="SignalP"/>
    </source>
</evidence>
<sequence>MTKLAGMGLAAGLLMSSALVTGAARADQVFADDVIVQGSLCVGVDCVNGENFGFDTLVLKENNLRIFFNDTSSSSSFPNVDWRLIANETSNGGANMFVIEDSTNSKRPLWIDANSPNNLLYLSSAGRVGIKTSSPALQLHVRDGNSPGLRLEQDGSAGFSAQTWDVAGNETNFFVRDATNAGRIPFKIVPAAPNNSLYIASNGNVGLGTATPDGPFQVENGVGTDDDFIVTSSGFVGVGTNAPVVPLHVYGTTGTAAIQIEDASSTKAGRGLLTLKNNGGSFITMTNSNTSASWFITHENAATGRLLFTHSGGGGAEALLDQDGNLTIAGTLTENSDRRLKTEIVKVDEDAILAKVDELDIAEWSYKTDPDTRHIGPMAQDFYALFRTGVGESKIATIDTSGVALASIKAMSRKLAEKEARLARLEASLIELRRQLDVQH</sequence>
<feature type="chain" id="PRO_5015512944" evidence="2">
    <location>
        <begin position="27"/>
        <end position="440"/>
    </location>
</feature>
<proteinExistence type="predicted"/>
<feature type="signal peptide" evidence="2">
    <location>
        <begin position="1"/>
        <end position="26"/>
    </location>
</feature>
<evidence type="ECO:0000259" key="3">
    <source>
        <dbReference type="PROSITE" id="PS51688"/>
    </source>
</evidence>
<dbReference type="Proteomes" id="UP000244081">
    <property type="component" value="Unassembled WGS sequence"/>
</dbReference>
<dbReference type="AlphaFoldDB" id="A0A2T5UW48"/>
<organism evidence="4 5">
    <name type="scientific">Breoghania corrubedonensis</name>
    <dbReference type="NCBI Taxonomy" id="665038"/>
    <lineage>
        <taxon>Bacteria</taxon>
        <taxon>Pseudomonadati</taxon>
        <taxon>Pseudomonadota</taxon>
        <taxon>Alphaproteobacteria</taxon>
        <taxon>Hyphomicrobiales</taxon>
        <taxon>Stappiaceae</taxon>
        <taxon>Breoghania</taxon>
    </lineage>
</organism>
<protein>
    <submittedName>
        <fullName evidence="4">Endosialidase-like protein</fullName>
    </submittedName>
</protein>
<dbReference type="RefSeq" id="WP_107991768.1">
    <property type="nucleotide sequence ID" value="NZ_QAYG01000012.1"/>
</dbReference>
<keyword evidence="5" id="KW-1185">Reference proteome</keyword>
<comment type="caution">
    <text evidence="4">The sequence shown here is derived from an EMBL/GenBank/DDBJ whole genome shotgun (WGS) entry which is preliminary data.</text>
</comment>
<dbReference type="OrthoDB" id="8041027at2"/>
<dbReference type="EMBL" id="QAYG01000012">
    <property type="protein sequence ID" value="PTW55737.1"/>
    <property type="molecule type" value="Genomic_DNA"/>
</dbReference>
<keyword evidence="1" id="KW-0175">Coiled coil</keyword>
<dbReference type="InterPro" id="IPR030392">
    <property type="entry name" value="S74_ICA"/>
</dbReference>